<evidence type="ECO:0000313" key="1">
    <source>
        <dbReference type="EMBL" id="PVD32030.1"/>
    </source>
</evidence>
<protein>
    <submittedName>
        <fullName evidence="1">Uncharacterized protein</fullName>
    </submittedName>
</protein>
<dbReference type="EMBL" id="PZQS01000004">
    <property type="protein sequence ID" value="PVD32030.1"/>
    <property type="molecule type" value="Genomic_DNA"/>
</dbReference>
<dbReference type="Proteomes" id="UP000245119">
    <property type="component" value="Linkage Group LG4"/>
</dbReference>
<evidence type="ECO:0000313" key="2">
    <source>
        <dbReference type="Proteomes" id="UP000245119"/>
    </source>
</evidence>
<comment type="caution">
    <text evidence="1">The sequence shown here is derived from an EMBL/GenBank/DDBJ whole genome shotgun (WGS) entry which is preliminary data.</text>
</comment>
<reference evidence="1 2" key="1">
    <citation type="submission" date="2018-04" db="EMBL/GenBank/DDBJ databases">
        <title>The genome of golden apple snail Pomacea canaliculata provides insight into stress tolerance and invasive adaptation.</title>
        <authorList>
            <person name="Liu C."/>
            <person name="Liu B."/>
            <person name="Ren Y."/>
            <person name="Zhang Y."/>
            <person name="Wang H."/>
            <person name="Li S."/>
            <person name="Jiang F."/>
            <person name="Yin L."/>
            <person name="Zhang G."/>
            <person name="Qian W."/>
            <person name="Fan W."/>
        </authorList>
    </citation>
    <scope>NUCLEOTIDE SEQUENCE [LARGE SCALE GENOMIC DNA]</scope>
    <source>
        <strain evidence="1">SZHN2017</strain>
        <tissue evidence="1">Muscle</tissue>
    </source>
</reference>
<accession>A0A2T7PF44</accession>
<name>A0A2T7PF44_POMCA</name>
<sequence>MKSEIVSDPASQPASQPASLALSDESMSGYRGRTGPFLTPAACLIASLELSTRFTGPIVTQKSRSCLRHLKETMTRQGGVGVSTGTTGVLGKAVTKPWENGFCYSCELSFTNYLHLTFFSDARWSSADYSGDTRVGYEKQHEKMSLTGRQKHMVSWAGGGGGLERDVMVVWPCTENERSNSRTG</sequence>
<keyword evidence="2" id="KW-1185">Reference proteome</keyword>
<dbReference type="AlphaFoldDB" id="A0A2T7PF44"/>
<organism evidence="1 2">
    <name type="scientific">Pomacea canaliculata</name>
    <name type="common">Golden apple snail</name>
    <dbReference type="NCBI Taxonomy" id="400727"/>
    <lineage>
        <taxon>Eukaryota</taxon>
        <taxon>Metazoa</taxon>
        <taxon>Spiralia</taxon>
        <taxon>Lophotrochozoa</taxon>
        <taxon>Mollusca</taxon>
        <taxon>Gastropoda</taxon>
        <taxon>Caenogastropoda</taxon>
        <taxon>Architaenioglossa</taxon>
        <taxon>Ampullarioidea</taxon>
        <taxon>Ampullariidae</taxon>
        <taxon>Pomacea</taxon>
    </lineage>
</organism>
<gene>
    <name evidence="1" type="ORF">C0Q70_07456</name>
</gene>
<proteinExistence type="predicted"/>